<evidence type="ECO:0000256" key="2">
    <source>
        <dbReference type="SAM" id="SignalP"/>
    </source>
</evidence>
<dbReference type="Proteomes" id="UP000501849">
    <property type="component" value="Chromosome"/>
</dbReference>
<dbReference type="KEGG" id="mfre:EXE63_11915"/>
<sequence length="165" mass="17324">MRRTHKLIRSLVAASVACAVAGLAMWLHSATPDRGAVHYRAVFYDAGGVRQGADVVMNGRPVGEVSRVQLLNGDAVITFTVGDGAHLGETTTAAIQPETRSAPAAMELRSHGTGTLQPGETIPLERTTSYSPSGHTPDLSTIARAAQPTLSIGRHLDPADHHSTT</sequence>
<feature type="signal peptide" evidence="2">
    <location>
        <begin position="1"/>
        <end position="29"/>
    </location>
</feature>
<dbReference type="EMBL" id="CP038799">
    <property type="protein sequence ID" value="QIV81521.1"/>
    <property type="molecule type" value="Genomic_DNA"/>
</dbReference>
<evidence type="ECO:0000313" key="4">
    <source>
        <dbReference type="EMBL" id="QIV81521.1"/>
    </source>
</evidence>
<dbReference type="Pfam" id="PF02470">
    <property type="entry name" value="MlaD"/>
    <property type="match status" value="1"/>
</dbReference>
<organism evidence="4 5">
    <name type="scientific">Mycolicibacterium frederiksbergense</name>
    <dbReference type="NCBI Taxonomy" id="117567"/>
    <lineage>
        <taxon>Bacteria</taxon>
        <taxon>Bacillati</taxon>
        <taxon>Actinomycetota</taxon>
        <taxon>Actinomycetes</taxon>
        <taxon>Mycobacteriales</taxon>
        <taxon>Mycobacteriaceae</taxon>
        <taxon>Mycolicibacterium</taxon>
    </lineage>
</organism>
<dbReference type="RefSeq" id="WP_168142130.1">
    <property type="nucleotide sequence ID" value="NZ_CP038799.1"/>
</dbReference>
<keyword evidence="2" id="KW-0732">Signal</keyword>
<evidence type="ECO:0000259" key="3">
    <source>
        <dbReference type="Pfam" id="PF02470"/>
    </source>
</evidence>
<reference evidence="4 5" key="1">
    <citation type="submission" date="2019-04" db="EMBL/GenBank/DDBJ databases">
        <title>Draft, Whole-Genome Sequence of the Anthracene-degrading Mycobacterium frederiksbergense LB501T, Isolated from a Polycyclic Aromatic Hydrocarbon (PAH)-Contaminated Soil.</title>
        <authorList>
            <person name="Augelletti F."/>
        </authorList>
    </citation>
    <scope>NUCLEOTIDE SEQUENCE [LARGE SCALE GENOMIC DNA]</scope>
    <source>
        <strain evidence="4 5">LB 501T</strain>
    </source>
</reference>
<accession>A0A6H0S4C6</accession>
<dbReference type="PANTHER" id="PTHR33371:SF18">
    <property type="entry name" value="MCE-FAMILY PROTEIN MCE3C"/>
    <property type="match status" value="1"/>
</dbReference>
<feature type="domain" description="Mce/MlaD" evidence="3">
    <location>
        <begin position="37"/>
        <end position="98"/>
    </location>
</feature>
<dbReference type="AlphaFoldDB" id="A0A6H0S4C6"/>
<protein>
    <submittedName>
        <fullName evidence="4">MCE family protein</fullName>
    </submittedName>
</protein>
<evidence type="ECO:0000256" key="1">
    <source>
        <dbReference type="SAM" id="MobiDB-lite"/>
    </source>
</evidence>
<proteinExistence type="predicted"/>
<dbReference type="GO" id="GO:0005576">
    <property type="term" value="C:extracellular region"/>
    <property type="evidence" value="ECO:0007669"/>
    <property type="project" value="TreeGrafter"/>
</dbReference>
<dbReference type="InterPro" id="IPR003399">
    <property type="entry name" value="Mce/MlaD"/>
</dbReference>
<gene>
    <name evidence="4" type="ORF">EXE63_11915</name>
</gene>
<name>A0A6H0S4C6_9MYCO</name>
<dbReference type="PANTHER" id="PTHR33371">
    <property type="entry name" value="INTERMEMBRANE PHOSPHOLIPID TRANSPORT SYSTEM BINDING PROTEIN MLAD-RELATED"/>
    <property type="match status" value="1"/>
</dbReference>
<keyword evidence="5" id="KW-1185">Reference proteome</keyword>
<dbReference type="InterPro" id="IPR052336">
    <property type="entry name" value="MlaD_Phospholipid_Transporter"/>
</dbReference>
<feature type="chain" id="PRO_5026356787" evidence="2">
    <location>
        <begin position="30"/>
        <end position="165"/>
    </location>
</feature>
<evidence type="ECO:0000313" key="5">
    <source>
        <dbReference type="Proteomes" id="UP000501849"/>
    </source>
</evidence>
<feature type="region of interest" description="Disordered" evidence="1">
    <location>
        <begin position="110"/>
        <end position="136"/>
    </location>
</feature>